<dbReference type="InterPro" id="IPR002931">
    <property type="entry name" value="Transglutaminase-like"/>
</dbReference>
<dbReference type="PANTHER" id="PTHR38339:SF1">
    <property type="entry name" value="TRANSGLUTAMINASE-LIKE DOMAIN-CONTAINING PROTEIN"/>
    <property type="match status" value="1"/>
</dbReference>
<dbReference type="Pfam" id="PF01841">
    <property type="entry name" value="Transglut_core"/>
    <property type="match status" value="1"/>
</dbReference>
<protein>
    <submittedName>
        <fullName evidence="2">Transglutaminase domain-containing protein</fullName>
    </submittedName>
</protein>
<evidence type="ECO:0000313" key="2">
    <source>
        <dbReference type="EMBL" id="MCO6025223.1"/>
    </source>
</evidence>
<dbReference type="SMART" id="SM00460">
    <property type="entry name" value="TGc"/>
    <property type="match status" value="1"/>
</dbReference>
<dbReference type="Proteomes" id="UP001204015">
    <property type="component" value="Unassembled WGS sequence"/>
</dbReference>
<dbReference type="Gene3D" id="3.10.620.30">
    <property type="match status" value="1"/>
</dbReference>
<organism evidence="2 3">
    <name type="scientific">Segatella cerevisiae</name>
    <dbReference type="NCBI Taxonomy" id="2053716"/>
    <lineage>
        <taxon>Bacteria</taxon>
        <taxon>Pseudomonadati</taxon>
        <taxon>Bacteroidota</taxon>
        <taxon>Bacteroidia</taxon>
        <taxon>Bacteroidales</taxon>
        <taxon>Prevotellaceae</taxon>
        <taxon>Segatella</taxon>
    </lineage>
</organism>
<proteinExistence type="predicted"/>
<reference evidence="2 3" key="1">
    <citation type="submission" date="2022-06" db="EMBL/GenBank/DDBJ databases">
        <title>A taxonomic note on the genus Prevotella: Description of four novel genera and emended description of the genera Hallella and Xylanibacter.</title>
        <authorList>
            <person name="Hitch T.C.A."/>
        </authorList>
    </citation>
    <scope>NUCLEOTIDE SEQUENCE [LARGE SCALE GENOMIC DNA]</scope>
    <source>
        <strain evidence="2 3">DSM 100619</strain>
    </source>
</reference>
<gene>
    <name evidence="2" type="ORF">NG821_05120</name>
</gene>
<dbReference type="RefSeq" id="WP_252760584.1">
    <property type="nucleotide sequence ID" value="NZ_JAMXLY010000013.1"/>
</dbReference>
<sequence>MNTRQILLMVSACLVSTLLPAENYHWESDLHHRLLYDFNKTREEVKTYIRQYIPDVSDQQMDNWEKTGALEARIIDGKKLYFHNAASNLFLIDPSCRKIKESKDGIAKNGYETVDQTNVPLIIREAPHHPLHLAEPKHMRITYTITVNADAVPEGEIVRCWMPFPRRDIQRQKDVKLLNASEKSYILSPENSAHSSLYMEKKAIKGEPTVFSETFEFTSFGSWFDLKPEDIQPYQKDSPLYKTYTSERDKHIVFTPRLRQLADSLTQGTDNPLLKARKIFTWINAHFPWASAREYSTISNIPEYVLENHHGDCGQVTLLFLTLCRISGIPAHFESGFMMHPQYENLHDWGELYFEGAGWVPADMSFGIPCYAKNDKETYFFLGGIDSWRLVVNSDFSMPLYPEKTYPRSETVDFQRGEVEWKGGNVYFDNWHWKLSVIKSTN</sequence>
<evidence type="ECO:0000259" key="1">
    <source>
        <dbReference type="SMART" id="SM00460"/>
    </source>
</evidence>
<dbReference type="PANTHER" id="PTHR38339">
    <property type="entry name" value="TRANSGLUTAMINASE DOMAIN PROTEIN"/>
    <property type="match status" value="1"/>
</dbReference>
<dbReference type="InterPro" id="IPR038765">
    <property type="entry name" value="Papain-like_cys_pep_sf"/>
</dbReference>
<comment type="caution">
    <text evidence="2">The sequence shown here is derived from an EMBL/GenBank/DDBJ whole genome shotgun (WGS) entry which is preliminary data.</text>
</comment>
<dbReference type="SUPFAM" id="SSF54001">
    <property type="entry name" value="Cysteine proteinases"/>
    <property type="match status" value="1"/>
</dbReference>
<evidence type="ECO:0000313" key="3">
    <source>
        <dbReference type="Proteomes" id="UP001204015"/>
    </source>
</evidence>
<keyword evidence="3" id="KW-1185">Reference proteome</keyword>
<accession>A0ABT1BVW1</accession>
<feature type="domain" description="Transglutaminase-like" evidence="1">
    <location>
        <begin position="305"/>
        <end position="366"/>
    </location>
</feature>
<dbReference type="EMBL" id="JAMXLY010000013">
    <property type="protein sequence ID" value="MCO6025223.1"/>
    <property type="molecule type" value="Genomic_DNA"/>
</dbReference>
<name>A0ABT1BVW1_9BACT</name>